<gene>
    <name evidence="11" type="ORF">GCM10023093_05230</name>
</gene>
<evidence type="ECO:0000256" key="4">
    <source>
        <dbReference type="ARBA" id="ARBA00022452"/>
    </source>
</evidence>
<dbReference type="Gene3D" id="1.20.1600.10">
    <property type="entry name" value="Outer membrane efflux proteins (OEP)"/>
    <property type="match status" value="1"/>
</dbReference>
<feature type="compositionally biased region" description="Gly residues" evidence="9">
    <location>
        <begin position="98"/>
        <end position="108"/>
    </location>
</feature>
<dbReference type="Pfam" id="PF02321">
    <property type="entry name" value="OEP"/>
    <property type="match status" value="2"/>
</dbReference>
<keyword evidence="6" id="KW-0472">Membrane</keyword>
<evidence type="ECO:0000313" key="12">
    <source>
        <dbReference type="Proteomes" id="UP001500067"/>
    </source>
</evidence>
<dbReference type="SUPFAM" id="SSF56954">
    <property type="entry name" value="Outer membrane efflux proteins (OEP)"/>
    <property type="match status" value="1"/>
</dbReference>
<dbReference type="PANTHER" id="PTHR30026">
    <property type="entry name" value="OUTER MEMBRANE PROTEIN TOLC"/>
    <property type="match status" value="1"/>
</dbReference>
<feature type="signal peptide" evidence="10">
    <location>
        <begin position="1"/>
        <end position="25"/>
    </location>
</feature>
<evidence type="ECO:0000256" key="5">
    <source>
        <dbReference type="ARBA" id="ARBA00022692"/>
    </source>
</evidence>
<keyword evidence="5" id="KW-0812">Transmembrane</keyword>
<protein>
    <submittedName>
        <fullName evidence="11">TolC family protein</fullName>
    </submittedName>
</protein>
<accession>A0ABP8N4D2</accession>
<keyword evidence="4" id="KW-1134">Transmembrane beta strand</keyword>
<evidence type="ECO:0000256" key="1">
    <source>
        <dbReference type="ARBA" id="ARBA00004442"/>
    </source>
</evidence>
<comment type="caution">
    <text evidence="11">The sequence shown here is derived from an EMBL/GenBank/DDBJ whole genome shotgun (WGS) entry which is preliminary data.</text>
</comment>
<keyword evidence="3" id="KW-0813">Transport</keyword>
<proteinExistence type="inferred from homology"/>
<dbReference type="EMBL" id="BAABFA010000005">
    <property type="protein sequence ID" value="GAA4461128.1"/>
    <property type="molecule type" value="Genomic_DNA"/>
</dbReference>
<dbReference type="RefSeq" id="WP_345078107.1">
    <property type="nucleotide sequence ID" value="NZ_BAABFA010000005.1"/>
</dbReference>
<evidence type="ECO:0000256" key="7">
    <source>
        <dbReference type="ARBA" id="ARBA00023237"/>
    </source>
</evidence>
<feature type="chain" id="PRO_5046965842" evidence="10">
    <location>
        <begin position="26"/>
        <end position="450"/>
    </location>
</feature>
<organism evidence="11 12">
    <name type="scientific">Nemorincola caseinilytica</name>
    <dbReference type="NCBI Taxonomy" id="2054315"/>
    <lineage>
        <taxon>Bacteria</taxon>
        <taxon>Pseudomonadati</taxon>
        <taxon>Bacteroidota</taxon>
        <taxon>Chitinophagia</taxon>
        <taxon>Chitinophagales</taxon>
        <taxon>Chitinophagaceae</taxon>
        <taxon>Nemorincola</taxon>
    </lineage>
</organism>
<dbReference type="PANTHER" id="PTHR30026:SF20">
    <property type="entry name" value="OUTER MEMBRANE PROTEIN TOLC"/>
    <property type="match status" value="1"/>
</dbReference>
<evidence type="ECO:0000256" key="3">
    <source>
        <dbReference type="ARBA" id="ARBA00022448"/>
    </source>
</evidence>
<evidence type="ECO:0000256" key="9">
    <source>
        <dbReference type="SAM" id="MobiDB-lite"/>
    </source>
</evidence>
<evidence type="ECO:0000256" key="10">
    <source>
        <dbReference type="SAM" id="SignalP"/>
    </source>
</evidence>
<dbReference type="InterPro" id="IPR051906">
    <property type="entry name" value="TolC-like"/>
</dbReference>
<name>A0ABP8N4D2_9BACT</name>
<feature type="region of interest" description="Disordered" evidence="9">
    <location>
        <begin position="89"/>
        <end position="111"/>
    </location>
</feature>
<reference evidence="12" key="1">
    <citation type="journal article" date="2019" name="Int. J. Syst. Evol. Microbiol.">
        <title>The Global Catalogue of Microorganisms (GCM) 10K type strain sequencing project: providing services to taxonomists for standard genome sequencing and annotation.</title>
        <authorList>
            <consortium name="The Broad Institute Genomics Platform"/>
            <consortium name="The Broad Institute Genome Sequencing Center for Infectious Disease"/>
            <person name="Wu L."/>
            <person name="Ma J."/>
        </authorList>
    </citation>
    <scope>NUCLEOTIDE SEQUENCE [LARGE SCALE GENOMIC DNA]</scope>
    <source>
        <strain evidence="12">JCM 32105</strain>
    </source>
</reference>
<keyword evidence="7" id="KW-0998">Cell outer membrane</keyword>
<dbReference type="InterPro" id="IPR003423">
    <property type="entry name" value="OMP_efflux"/>
</dbReference>
<keyword evidence="12" id="KW-1185">Reference proteome</keyword>
<sequence>MKHEQKINLLAAAILAMAAIAPAQAQKTRSLSLNEAIELSLQNSGKMKIAYAKADEANAGLHEAKDRRLPDLKVQGAYMRLNTPDVTLKLNTGSSQQQGGGEQSGGGTPKVDQVAYGMATATLPLFSGFRIKYGIESARYLEIAARLDAEKDREEVIQNTIEAYLNLYKAKRSVELVKENLQREEKRVKDFGNLEQNGLMARNDLLKAQLQQSNVELALMEAENNLKITNINMALQLGLPEDSDLIPDSTGMEATPEAGSVAQWEQIALEQRKDRAALNARINAANMGIKATKGEYLPSVALTGGYIGADVPNLLTIPNAFNAGIGLQYNIAALWKTGAKLDAAKARLHQAQATEGIIADQVRLEVHHAYQGYLLSLKKITVYKKSIEQANENFRITKNKYDNNLVTTTDLLDADVAQLQAQLNYAFSRADAMLAYKKLQRAAGVLGSNN</sequence>
<evidence type="ECO:0000313" key="11">
    <source>
        <dbReference type="EMBL" id="GAA4461128.1"/>
    </source>
</evidence>
<evidence type="ECO:0000256" key="8">
    <source>
        <dbReference type="SAM" id="Coils"/>
    </source>
</evidence>
<evidence type="ECO:0000256" key="6">
    <source>
        <dbReference type="ARBA" id="ARBA00023136"/>
    </source>
</evidence>
<keyword evidence="8" id="KW-0175">Coiled coil</keyword>
<comment type="similarity">
    <text evidence="2">Belongs to the outer membrane factor (OMF) (TC 1.B.17) family.</text>
</comment>
<dbReference type="Proteomes" id="UP001500067">
    <property type="component" value="Unassembled WGS sequence"/>
</dbReference>
<comment type="subcellular location">
    <subcellularLocation>
        <location evidence="1">Cell outer membrane</location>
    </subcellularLocation>
</comment>
<evidence type="ECO:0000256" key="2">
    <source>
        <dbReference type="ARBA" id="ARBA00007613"/>
    </source>
</evidence>
<feature type="coiled-coil region" evidence="8">
    <location>
        <begin position="167"/>
        <end position="225"/>
    </location>
</feature>
<keyword evidence="10" id="KW-0732">Signal</keyword>